<dbReference type="InterPro" id="IPR006194">
    <property type="entry name" value="Gly-tRNA-synth_heterodimer"/>
</dbReference>
<keyword evidence="8 10" id="KW-0030">Aminoacyl-tRNA synthetase</keyword>
<dbReference type="PROSITE" id="PS50861">
    <property type="entry name" value="AA_TRNA_LIGASE_II_GLYAB"/>
    <property type="match status" value="1"/>
</dbReference>
<dbReference type="STRING" id="544718.AAX25_01416"/>
<dbReference type="InterPro" id="IPR008909">
    <property type="entry name" value="DALR_anticod-bd"/>
</dbReference>
<keyword evidence="4 10" id="KW-0436">Ligase</keyword>
<evidence type="ECO:0000313" key="13">
    <source>
        <dbReference type="Proteomes" id="UP000093281"/>
    </source>
</evidence>
<dbReference type="AlphaFoldDB" id="A0A1C0B5M8"/>
<dbReference type="GO" id="GO:0006420">
    <property type="term" value="P:arginyl-tRNA aminoacylation"/>
    <property type="evidence" value="ECO:0007669"/>
    <property type="project" value="InterPro"/>
</dbReference>
<dbReference type="EC" id="6.1.1.14" evidence="10"/>
<name>A0A1C0B5M8_9BACT</name>
<dbReference type="PANTHER" id="PTHR30075">
    <property type="entry name" value="GLYCYL-TRNA SYNTHETASE"/>
    <property type="match status" value="1"/>
</dbReference>
<evidence type="ECO:0000256" key="3">
    <source>
        <dbReference type="ARBA" id="ARBA00022490"/>
    </source>
</evidence>
<dbReference type="HAMAP" id="MF_00255">
    <property type="entry name" value="Gly_tRNA_synth_beta"/>
    <property type="match status" value="1"/>
</dbReference>
<dbReference type="Proteomes" id="UP000093281">
    <property type="component" value="Unassembled WGS sequence"/>
</dbReference>
<evidence type="ECO:0000256" key="4">
    <source>
        <dbReference type="ARBA" id="ARBA00022598"/>
    </source>
</evidence>
<evidence type="ECO:0000256" key="8">
    <source>
        <dbReference type="ARBA" id="ARBA00023146"/>
    </source>
</evidence>
<keyword evidence="7 10" id="KW-0648">Protein biosynthesis</keyword>
<dbReference type="PATRIC" id="fig|544718.51.peg.1698"/>
<evidence type="ECO:0000256" key="6">
    <source>
        <dbReference type="ARBA" id="ARBA00022840"/>
    </source>
</evidence>
<dbReference type="OrthoDB" id="9775440at2"/>
<dbReference type="RefSeq" id="WP_066187012.1">
    <property type="nucleotide sequence ID" value="NZ_LCUJ01000007.1"/>
</dbReference>
<evidence type="ECO:0000256" key="7">
    <source>
        <dbReference type="ARBA" id="ARBA00022917"/>
    </source>
</evidence>
<protein>
    <recommendedName>
        <fullName evidence="10">Glycine--tRNA ligase beta subunit</fullName>
        <ecNumber evidence="10">6.1.1.14</ecNumber>
    </recommendedName>
    <alternativeName>
        <fullName evidence="10">Glycyl-tRNA synthetase beta subunit</fullName>
        <shortName evidence="10">GlyRS</shortName>
    </alternativeName>
</protein>
<dbReference type="GO" id="GO:0005524">
    <property type="term" value="F:ATP binding"/>
    <property type="evidence" value="ECO:0007669"/>
    <property type="project" value="UniProtKB-UniRule"/>
</dbReference>
<evidence type="ECO:0000256" key="10">
    <source>
        <dbReference type="HAMAP-Rule" id="MF_00255"/>
    </source>
</evidence>
<dbReference type="GO" id="GO:0004814">
    <property type="term" value="F:arginine-tRNA ligase activity"/>
    <property type="evidence" value="ECO:0007669"/>
    <property type="project" value="InterPro"/>
</dbReference>
<dbReference type="InterPro" id="IPR015944">
    <property type="entry name" value="Gly-tRNA-synth_bsu"/>
</dbReference>
<keyword evidence="3 10" id="KW-0963">Cytoplasm</keyword>
<dbReference type="NCBIfam" id="TIGR00211">
    <property type="entry name" value="glyS"/>
    <property type="match status" value="1"/>
</dbReference>
<comment type="catalytic activity">
    <reaction evidence="9 10">
        <text>tRNA(Gly) + glycine + ATP = glycyl-tRNA(Gly) + AMP + diphosphate</text>
        <dbReference type="Rhea" id="RHEA:16013"/>
        <dbReference type="Rhea" id="RHEA-COMP:9664"/>
        <dbReference type="Rhea" id="RHEA-COMP:9683"/>
        <dbReference type="ChEBI" id="CHEBI:30616"/>
        <dbReference type="ChEBI" id="CHEBI:33019"/>
        <dbReference type="ChEBI" id="CHEBI:57305"/>
        <dbReference type="ChEBI" id="CHEBI:78442"/>
        <dbReference type="ChEBI" id="CHEBI:78522"/>
        <dbReference type="ChEBI" id="CHEBI:456215"/>
        <dbReference type="EC" id="6.1.1.14"/>
    </reaction>
</comment>
<dbReference type="PANTHER" id="PTHR30075:SF2">
    <property type="entry name" value="GLYCINE--TRNA LIGASE, CHLOROPLASTIC_MITOCHONDRIAL 2"/>
    <property type="match status" value="1"/>
</dbReference>
<dbReference type="GO" id="GO:0005829">
    <property type="term" value="C:cytosol"/>
    <property type="evidence" value="ECO:0007669"/>
    <property type="project" value="TreeGrafter"/>
</dbReference>
<comment type="subunit">
    <text evidence="10">Tetramer of two alpha and two beta subunits.</text>
</comment>
<gene>
    <name evidence="10 12" type="primary">glyS</name>
    <name evidence="12" type="ORF">AAX29_01727</name>
</gene>
<comment type="similarity">
    <text evidence="2 10">Belongs to the class-II aminoacyl-tRNA synthetase family.</text>
</comment>
<comment type="subcellular location">
    <subcellularLocation>
        <location evidence="1 10">Cytoplasm</location>
    </subcellularLocation>
</comment>
<evidence type="ECO:0000256" key="1">
    <source>
        <dbReference type="ARBA" id="ARBA00004496"/>
    </source>
</evidence>
<dbReference type="GO" id="GO:0004820">
    <property type="term" value="F:glycine-tRNA ligase activity"/>
    <property type="evidence" value="ECO:0007669"/>
    <property type="project" value="UniProtKB-UniRule"/>
</dbReference>
<dbReference type="EMBL" id="LCUJ01000007">
    <property type="protein sequence ID" value="OCL98208.1"/>
    <property type="molecule type" value="Genomic_DNA"/>
</dbReference>
<dbReference type="GO" id="GO:0006426">
    <property type="term" value="P:glycyl-tRNA aminoacylation"/>
    <property type="evidence" value="ECO:0007669"/>
    <property type="project" value="UniProtKB-UniRule"/>
</dbReference>
<keyword evidence="5 10" id="KW-0547">Nucleotide-binding</keyword>
<evidence type="ECO:0000256" key="5">
    <source>
        <dbReference type="ARBA" id="ARBA00022741"/>
    </source>
</evidence>
<feature type="domain" description="DALR anticodon binding" evidence="11">
    <location>
        <begin position="568"/>
        <end position="662"/>
    </location>
</feature>
<accession>A0A1C0B5M8</accession>
<dbReference type="PRINTS" id="PR01045">
    <property type="entry name" value="TRNASYNTHGB"/>
</dbReference>
<proteinExistence type="inferred from homology"/>
<comment type="caution">
    <text evidence="12">The sequence shown here is derived from an EMBL/GenBank/DDBJ whole genome shotgun (WGS) entry which is preliminary data.</text>
</comment>
<evidence type="ECO:0000256" key="2">
    <source>
        <dbReference type="ARBA" id="ARBA00008226"/>
    </source>
</evidence>
<evidence type="ECO:0000259" key="11">
    <source>
        <dbReference type="Pfam" id="PF05746"/>
    </source>
</evidence>
<evidence type="ECO:0000256" key="9">
    <source>
        <dbReference type="ARBA" id="ARBA00047937"/>
    </source>
</evidence>
<dbReference type="Pfam" id="PF02092">
    <property type="entry name" value="tRNA_synt_2f"/>
    <property type="match status" value="1"/>
</dbReference>
<reference evidence="13" key="1">
    <citation type="submission" date="2015-05" db="EMBL/GenBank/DDBJ databases">
        <authorList>
            <person name="Rovetto F."/>
            <person name="Cocolin L."/>
            <person name="Illeghems K."/>
            <person name="Van Nieuwerburgh F."/>
            <person name="Houf K."/>
        </authorList>
    </citation>
    <scope>NUCLEOTIDE SEQUENCE [LARGE SCALE GENOMIC DNA]</scope>
    <source>
        <strain evidence="13">DU22</strain>
    </source>
</reference>
<dbReference type="Pfam" id="PF05746">
    <property type="entry name" value="DALR_1"/>
    <property type="match status" value="1"/>
</dbReference>
<evidence type="ECO:0000313" key="12">
    <source>
        <dbReference type="EMBL" id="OCL98208.1"/>
    </source>
</evidence>
<organism evidence="12 13">
    <name type="scientific">Aliarcobacter thereius</name>
    <dbReference type="NCBI Taxonomy" id="544718"/>
    <lineage>
        <taxon>Bacteria</taxon>
        <taxon>Pseudomonadati</taxon>
        <taxon>Campylobacterota</taxon>
        <taxon>Epsilonproteobacteria</taxon>
        <taxon>Campylobacterales</taxon>
        <taxon>Arcobacteraceae</taxon>
        <taxon>Aliarcobacter</taxon>
    </lineage>
</organism>
<sequence>MFKPLLIEIGVEELPAVPFLQELPNIKKRWSEILEKNRVLCSFELFYTPRRLVLWHKEFSIKQEDSEIENIGAPKTIAFKDGKFTQAAIGFAKKCGVEVEDLEFKDFGKGEVLYYKNKVEGVFAKELLNSMVNEFIASLNFGKSMRWGSRTDSFIRPIRFFSMMLDNELIAGEIFGIKSENISYGHRMESYEPFSFSNCGEYFCKLDKYGVVLYQDERRKKILEQIKDIEAKHNVQVELDLALMDEVVAITEYPTALLGKFDEEFLELPSEVIVTSMKENQRYFAVYKDNKLLNNFVVVSNALTDDFGYIISGNEKVLRPRLADAMFFYRNDIKNGLKNDGLKNLLFVEGLGTVYEKCEREAKIALYLADILKVDDKKLLEKAVMLSKADLMSEMVYEFTELQGLMGYYYSKIEKYDSKISLALKEQYLPSGENSELPSTVFSSIVAMSNKIDNLMALFSAGKIPTGSKDPFALRRAALGIVKIAIEHKLNIDYKEIFKSLESLYKNLDLKVLNEFIEERFYKIFDVNPTVLKAVLSSDESNMYKIYQKVTALNPIVEGENFKDYSATFKRVSNIVKDVNFNNTLKIDEKLFEQDEERDLYSAFMKIKDTKFASFEEEIDELFALKAKLDGFFEKVFVNHEDENIKQNRKNLIASVYLGFKNIADIKEITL</sequence>
<keyword evidence="6 10" id="KW-0067">ATP-binding</keyword>